<dbReference type="Proteomes" id="UP000217561">
    <property type="component" value="Unassembled WGS sequence"/>
</dbReference>
<accession>A0ABX4HQW1</accession>
<reference evidence="1 2" key="1">
    <citation type="submission" date="2017-08" db="EMBL/GenBank/DDBJ databases">
        <title>Salimicrobium alkalisoli sp. nov., isolated from saline alkaline soil.</title>
        <authorList>
            <person name="Zhang G."/>
            <person name="Xiong Q."/>
        </authorList>
    </citation>
    <scope>NUCLEOTIDE SEQUENCE [LARGE SCALE GENOMIC DNA]</scope>
    <source>
        <strain evidence="1 2">WN024</strain>
    </source>
</reference>
<comment type="caution">
    <text evidence="1">The sequence shown here is derived from an EMBL/GenBank/DDBJ whole genome shotgun (WGS) entry which is preliminary data.</text>
</comment>
<dbReference type="EMBL" id="NSGH01000011">
    <property type="protein sequence ID" value="PBB05592.1"/>
    <property type="molecule type" value="Genomic_DNA"/>
</dbReference>
<evidence type="ECO:0000313" key="1">
    <source>
        <dbReference type="EMBL" id="PBB05592.1"/>
    </source>
</evidence>
<sequence>MKMERFTNGGDIYYSDGKSLEEELLIEGAPEETLINVYQPKITDTYIMLSDAKRNIIEL</sequence>
<proteinExistence type="predicted"/>
<gene>
    <name evidence="1" type="ORF">CKW00_08400</name>
</gene>
<name>A0ABX4HQW1_9BACI</name>
<protein>
    <submittedName>
        <fullName evidence="1">Uncharacterized protein</fullName>
    </submittedName>
</protein>
<organism evidence="1 2">
    <name type="scientific">Salimicrobium humidisoli</name>
    <dbReference type="NCBI Taxonomy" id="2029857"/>
    <lineage>
        <taxon>Bacteria</taxon>
        <taxon>Bacillati</taxon>
        <taxon>Bacillota</taxon>
        <taxon>Bacilli</taxon>
        <taxon>Bacillales</taxon>
        <taxon>Bacillaceae</taxon>
        <taxon>Salimicrobium</taxon>
    </lineage>
</organism>
<keyword evidence="2" id="KW-1185">Reference proteome</keyword>
<evidence type="ECO:0000313" key="2">
    <source>
        <dbReference type="Proteomes" id="UP000217561"/>
    </source>
</evidence>